<evidence type="ECO:0000256" key="1">
    <source>
        <dbReference type="ARBA" id="ARBA00001933"/>
    </source>
</evidence>
<dbReference type="PANTHER" id="PTHR11986">
    <property type="entry name" value="AMINOTRANSFERASE CLASS III"/>
    <property type="match status" value="1"/>
</dbReference>
<evidence type="ECO:0000313" key="6">
    <source>
        <dbReference type="Proteomes" id="UP000509638"/>
    </source>
</evidence>
<dbReference type="PIRSF" id="PIRSF000521">
    <property type="entry name" value="Transaminase_4ab_Lys_Orn"/>
    <property type="match status" value="1"/>
</dbReference>
<dbReference type="Proteomes" id="UP000509638">
    <property type="component" value="Chromosome"/>
</dbReference>
<evidence type="ECO:0000256" key="4">
    <source>
        <dbReference type="SAM" id="MobiDB-lite"/>
    </source>
</evidence>
<evidence type="ECO:0000256" key="3">
    <source>
        <dbReference type="RuleBase" id="RU003560"/>
    </source>
</evidence>
<organism evidence="5 6">
    <name type="scientific">Microbacterium oleivorans</name>
    <dbReference type="NCBI Taxonomy" id="273677"/>
    <lineage>
        <taxon>Bacteria</taxon>
        <taxon>Bacillati</taxon>
        <taxon>Actinomycetota</taxon>
        <taxon>Actinomycetes</taxon>
        <taxon>Micrococcales</taxon>
        <taxon>Microbacteriaceae</taxon>
        <taxon>Microbacterium</taxon>
    </lineage>
</organism>
<keyword evidence="5" id="KW-0808">Transferase</keyword>
<dbReference type="GO" id="GO:0042802">
    <property type="term" value="F:identical protein binding"/>
    <property type="evidence" value="ECO:0007669"/>
    <property type="project" value="TreeGrafter"/>
</dbReference>
<reference evidence="5 6" key="1">
    <citation type="submission" date="2020-06" db="EMBL/GenBank/DDBJ databases">
        <authorList>
            <person name="Jo H."/>
        </authorList>
    </citation>
    <scope>NUCLEOTIDE SEQUENCE [LARGE SCALE GENOMIC DNA]</scope>
    <source>
        <strain evidence="5 6">I46</strain>
    </source>
</reference>
<sequence length="396" mass="40182">MTIPENDRQTAASTDASVPARAAGSPPLLPVAVATGEGAWVTDVEGRRYLDLTAEPALTFGHRHPALVAVATEQLGRLTVASAAVDDDRSDPFARGLADLVGAKVALPVATPQEAVDVAVTAARRSFAERSRGRTEASAGARSVGRAPSVIVAAGSHDRLVEAGAVTVPFGDVAALEAALDNTHDEGVAAVVLEPVQVAAGVVAAPEGYLDAVRRSCAERGIVFVLDESHSGAGRLGETVALDTDAARPDLRVLGSAFGGGIVPLAAVAGSTALLTGLPVAASASPLATAVGHRVVEMLATGELQIRAGALAEHLSARIEPLLGAGATAVRAVGVWAGVDLDPAVRSASEVARRLVARGVLVDVVGETTLLLEPPLVIRATELDWAIEQLRVVLAA</sequence>
<gene>
    <name evidence="5" type="ORF">HW566_06710</name>
</gene>
<dbReference type="AlphaFoldDB" id="A0A7D5EXX6"/>
<keyword evidence="5" id="KW-0032">Aminotransferase</keyword>
<keyword evidence="2 3" id="KW-0663">Pyridoxal phosphate</keyword>
<dbReference type="InterPro" id="IPR015422">
    <property type="entry name" value="PyrdxlP-dep_Trfase_small"/>
</dbReference>
<dbReference type="GO" id="GO:0030170">
    <property type="term" value="F:pyridoxal phosphate binding"/>
    <property type="evidence" value="ECO:0007669"/>
    <property type="project" value="InterPro"/>
</dbReference>
<dbReference type="InterPro" id="IPR050103">
    <property type="entry name" value="Class-III_PLP-dep_AT"/>
</dbReference>
<protein>
    <submittedName>
        <fullName evidence="5">Aminotransferase class III-fold pyridoxal phosphate-dependent enzyme</fullName>
    </submittedName>
</protein>
<dbReference type="InterPro" id="IPR005814">
    <property type="entry name" value="Aminotrans_3"/>
</dbReference>
<dbReference type="SUPFAM" id="SSF53383">
    <property type="entry name" value="PLP-dependent transferases"/>
    <property type="match status" value="1"/>
</dbReference>
<comment type="similarity">
    <text evidence="3">Belongs to the class-III pyridoxal-phosphate-dependent aminotransferase family.</text>
</comment>
<comment type="cofactor">
    <cofactor evidence="1">
        <name>pyridoxal 5'-phosphate</name>
        <dbReference type="ChEBI" id="CHEBI:597326"/>
    </cofactor>
</comment>
<name>A0A7D5EXX6_9MICO</name>
<accession>A0A7D5EXX6</accession>
<dbReference type="GO" id="GO:0008483">
    <property type="term" value="F:transaminase activity"/>
    <property type="evidence" value="ECO:0007669"/>
    <property type="project" value="UniProtKB-KW"/>
</dbReference>
<dbReference type="InterPro" id="IPR015421">
    <property type="entry name" value="PyrdxlP-dep_Trfase_major"/>
</dbReference>
<dbReference type="PANTHER" id="PTHR11986:SF18">
    <property type="entry name" value="ORNITHINE AMINOTRANSFERASE, MITOCHONDRIAL"/>
    <property type="match status" value="1"/>
</dbReference>
<dbReference type="RefSeq" id="WP_178011462.1">
    <property type="nucleotide sequence ID" value="NZ_CP058316.1"/>
</dbReference>
<dbReference type="Gene3D" id="3.90.1150.10">
    <property type="entry name" value="Aspartate Aminotransferase, domain 1"/>
    <property type="match status" value="1"/>
</dbReference>
<evidence type="ECO:0000313" key="5">
    <source>
        <dbReference type="EMBL" id="QLD11488.1"/>
    </source>
</evidence>
<dbReference type="Pfam" id="PF00202">
    <property type="entry name" value="Aminotran_3"/>
    <property type="match status" value="1"/>
</dbReference>
<evidence type="ECO:0000256" key="2">
    <source>
        <dbReference type="ARBA" id="ARBA00022898"/>
    </source>
</evidence>
<dbReference type="InterPro" id="IPR015424">
    <property type="entry name" value="PyrdxlP-dep_Trfase"/>
</dbReference>
<proteinExistence type="inferred from homology"/>
<dbReference type="Gene3D" id="3.40.640.10">
    <property type="entry name" value="Type I PLP-dependent aspartate aminotransferase-like (Major domain)"/>
    <property type="match status" value="1"/>
</dbReference>
<dbReference type="EMBL" id="CP058316">
    <property type="protein sequence ID" value="QLD11488.1"/>
    <property type="molecule type" value="Genomic_DNA"/>
</dbReference>
<feature type="region of interest" description="Disordered" evidence="4">
    <location>
        <begin position="1"/>
        <end position="27"/>
    </location>
</feature>